<protein>
    <submittedName>
        <fullName evidence="2">Uncharacterized protein</fullName>
    </submittedName>
</protein>
<proteinExistence type="predicted"/>
<dbReference type="Proteomes" id="UP001187415">
    <property type="component" value="Unassembled WGS sequence"/>
</dbReference>
<feature type="compositionally biased region" description="Polar residues" evidence="1">
    <location>
        <begin position="1"/>
        <end position="11"/>
    </location>
</feature>
<dbReference type="AlphaFoldDB" id="A0AA88LIC4"/>
<gene>
    <name evidence="2" type="ORF">Q5P01_025630</name>
</gene>
<sequence>MQEFNWSSAVTSPPPCPHLSVRCSDVQRGLRSRAPGIPDPPTGSPVTPTPAGRGRLETSRRFEGGRFCGGETATFPAAAGRETP</sequence>
<name>A0AA88LIC4_CHASR</name>
<dbReference type="EMBL" id="JAUPFM010000021">
    <property type="protein sequence ID" value="KAK2817439.1"/>
    <property type="molecule type" value="Genomic_DNA"/>
</dbReference>
<reference evidence="2" key="1">
    <citation type="submission" date="2023-07" db="EMBL/GenBank/DDBJ databases">
        <title>Chromosome-level Genome Assembly of Striped Snakehead (Channa striata).</title>
        <authorList>
            <person name="Liu H."/>
        </authorList>
    </citation>
    <scope>NUCLEOTIDE SEQUENCE</scope>
    <source>
        <strain evidence="2">Gz</strain>
        <tissue evidence="2">Muscle</tissue>
    </source>
</reference>
<comment type="caution">
    <text evidence="2">The sequence shown here is derived from an EMBL/GenBank/DDBJ whole genome shotgun (WGS) entry which is preliminary data.</text>
</comment>
<accession>A0AA88LIC4</accession>
<evidence type="ECO:0000313" key="3">
    <source>
        <dbReference type="Proteomes" id="UP001187415"/>
    </source>
</evidence>
<evidence type="ECO:0000313" key="2">
    <source>
        <dbReference type="EMBL" id="KAK2817439.1"/>
    </source>
</evidence>
<evidence type="ECO:0000256" key="1">
    <source>
        <dbReference type="SAM" id="MobiDB-lite"/>
    </source>
</evidence>
<keyword evidence="3" id="KW-1185">Reference proteome</keyword>
<feature type="region of interest" description="Disordered" evidence="1">
    <location>
        <begin position="1"/>
        <end position="84"/>
    </location>
</feature>
<organism evidence="2 3">
    <name type="scientific">Channa striata</name>
    <name type="common">Snakehead murrel</name>
    <name type="synonym">Ophicephalus striatus</name>
    <dbReference type="NCBI Taxonomy" id="64152"/>
    <lineage>
        <taxon>Eukaryota</taxon>
        <taxon>Metazoa</taxon>
        <taxon>Chordata</taxon>
        <taxon>Craniata</taxon>
        <taxon>Vertebrata</taxon>
        <taxon>Euteleostomi</taxon>
        <taxon>Actinopterygii</taxon>
        <taxon>Neopterygii</taxon>
        <taxon>Teleostei</taxon>
        <taxon>Neoteleostei</taxon>
        <taxon>Acanthomorphata</taxon>
        <taxon>Anabantaria</taxon>
        <taxon>Anabantiformes</taxon>
        <taxon>Channoidei</taxon>
        <taxon>Channidae</taxon>
        <taxon>Channa</taxon>
    </lineage>
</organism>
<feature type="compositionally biased region" description="Basic and acidic residues" evidence="1">
    <location>
        <begin position="54"/>
        <end position="64"/>
    </location>
</feature>